<accession>A0A1G7DNG0</accession>
<keyword evidence="1" id="KW-1133">Transmembrane helix</keyword>
<protein>
    <submittedName>
        <fullName evidence="2">WG containing repeat-containing protein</fullName>
    </submittedName>
</protein>
<dbReference type="STRING" id="1391627.SAMN05216464_10755"/>
<name>A0A1G7DNG0_9SPHI</name>
<dbReference type="RefSeq" id="WP_091150341.1">
    <property type="nucleotide sequence ID" value="NZ_FNAI01000007.1"/>
</dbReference>
<organism evidence="2 3">
    <name type="scientific">Mucilaginibacter pineti</name>
    <dbReference type="NCBI Taxonomy" id="1391627"/>
    <lineage>
        <taxon>Bacteria</taxon>
        <taxon>Pseudomonadati</taxon>
        <taxon>Bacteroidota</taxon>
        <taxon>Sphingobacteriia</taxon>
        <taxon>Sphingobacteriales</taxon>
        <taxon>Sphingobacteriaceae</taxon>
        <taxon>Mucilaginibacter</taxon>
    </lineage>
</organism>
<dbReference type="InterPro" id="IPR038434">
    <property type="entry name" value="YARHG_sf"/>
</dbReference>
<dbReference type="InterPro" id="IPR032774">
    <property type="entry name" value="WG_beta_rep"/>
</dbReference>
<dbReference type="EMBL" id="FNAI01000007">
    <property type="protein sequence ID" value="SDE53041.1"/>
    <property type="molecule type" value="Genomic_DNA"/>
</dbReference>
<dbReference type="Pfam" id="PF14903">
    <property type="entry name" value="WG_beta_rep"/>
    <property type="match status" value="1"/>
</dbReference>
<evidence type="ECO:0000313" key="3">
    <source>
        <dbReference type="Proteomes" id="UP000199072"/>
    </source>
</evidence>
<dbReference type="AlphaFoldDB" id="A0A1G7DNG0"/>
<dbReference type="Proteomes" id="UP000199072">
    <property type="component" value="Unassembled WGS sequence"/>
</dbReference>
<reference evidence="2 3" key="1">
    <citation type="submission" date="2016-10" db="EMBL/GenBank/DDBJ databases">
        <authorList>
            <person name="de Groot N.N."/>
        </authorList>
    </citation>
    <scope>NUCLEOTIDE SEQUENCE [LARGE SCALE GENOMIC DNA]</scope>
    <source>
        <strain evidence="2 3">47C3B</strain>
    </source>
</reference>
<keyword evidence="1" id="KW-0472">Membrane</keyword>
<keyword evidence="1" id="KW-0812">Transmembrane</keyword>
<feature type="transmembrane region" description="Helical" evidence="1">
    <location>
        <begin position="6"/>
        <end position="23"/>
    </location>
</feature>
<sequence length="639" mass="72164">MKAKPIIITIVVILVLLCGFLFIRSKYMSKPQKGEITAFLNAFNTQIKSGNTDSASLYFDSDPKNKSIKTLLSVLTGKTSTNGKSKPLFKLSINTEDALIKLVNPELTTAVVAATFHFEGLPAEKSIITFTIHKTGSKQYKFSQVDLKDFLTDYATYQTKVINKTIPEKDIYSPITLAAFKTAEQLKTRYDSVLWFNHVDNKTFYYVVKGTIEEGFYWPESDELNRRKKSVYKIGLVNPALQEIIPVEYDMVHNVGGTINGLVEVEKGNKKGFYNLEGKLVVPVNYDQAYPLKEGEENLALLKNGDDYFYLKSDSTISDKLPDFKIADNVQKIKTYGKSFTITEKTSANILEFNSREDFNSMVISPSYLVDWQILPKFIMLPNSLRKQTDEDGEGSGSLSLTINFNGDKKDDSTNWFTSAFYSVVDDYLGGRSGLYTTKNVLLVDKKQNRILSFNASSFFGNSEGGGELSGTCNENSLKAINDSLFEFKTTSELDQGLLDTIRSLKEGPYYHYLQIKNGKLTALASKRIFPTQFVKLDDSYLQNCYLIVNDVYSEKASTTTLSHTSNEILQCMKNEIYASYQYKFKNKRWNEIFDYRFNGGEDAKNTTVDDSLTTIDKYNINFINSKLNGQKATTLAAK</sequence>
<proteinExistence type="predicted"/>
<evidence type="ECO:0000313" key="2">
    <source>
        <dbReference type="EMBL" id="SDE53041.1"/>
    </source>
</evidence>
<gene>
    <name evidence="2" type="ORF">SAMN05216464_10755</name>
</gene>
<dbReference type="Gene3D" id="1.20.58.1690">
    <property type="match status" value="1"/>
</dbReference>
<dbReference type="OrthoDB" id="700862at2"/>
<keyword evidence="3" id="KW-1185">Reference proteome</keyword>
<evidence type="ECO:0000256" key="1">
    <source>
        <dbReference type="SAM" id="Phobius"/>
    </source>
</evidence>